<evidence type="ECO:0000313" key="1">
    <source>
        <dbReference type="EMBL" id="MPN40623.1"/>
    </source>
</evidence>
<name>A0A645HZA9_9ZZZZ</name>
<sequence>MHRDIHRRQAHTADFFGFFIRQICQRDVVAEQVRKPLIVIFKIQRLAHAFGVLVDKTEDTFVFTTLMLVAEKSAELQSEGFVLALDKRKRIRFSGSRKDQLHLALGCIKSVIQRVADRMAVDAHEYIADAHAVVKAYAVFGHTRDYNAHRLPIL</sequence>
<dbReference type="AlphaFoldDB" id="A0A645HZA9"/>
<protein>
    <submittedName>
        <fullName evidence="1">Uncharacterized protein</fullName>
    </submittedName>
</protein>
<accession>A0A645HZA9</accession>
<comment type="caution">
    <text evidence="1">The sequence shown here is derived from an EMBL/GenBank/DDBJ whole genome shotgun (WGS) entry which is preliminary data.</text>
</comment>
<organism evidence="1">
    <name type="scientific">bioreactor metagenome</name>
    <dbReference type="NCBI Taxonomy" id="1076179"/>
    <lineage>
        <taxon>unclassified sequences</taxon>
        <taxon>metagenomes</taxon>
        <taxon>ecological metagenomes</taxon>
    </lineage>
</organism>
<dbReference type="EMBL" id="VSSQ01097166">
    <property type="protein sequence ID" value="MPN40623.1"/>
    <property type="molecule type" value="Genomic_DNA"/>
</dbReference>
<reference evidence="1" key="1">
    <citation type="submission" date="2019-08" db="EMBL/GenBank/DDBJ databases">
        <authorList>
            <person name="Kucharzyk K."/>
            <person name="Murdoch R.W."/>
            <person name="Higgins S."/>
            <person name="Loffler F."/>
        </authorList>
    </citation>
    <scope>NUCLEOTIDE SEQUENCE</scope>
</reference>
<proteinExistence type="predicted"/>
<gene>
    <name evidence="1" type="ORF">SDC9_188161</name>
</gene>